<keyword evidence="7" id="KW-0630">Potassium</keyword>
<keyword evidence="11" id="KW-0407">Ion channel</keyword>
<organism evidence="14 15">
    <name type="scientific">Pseudolactococcus plantarum</name>
    <dbReference type="NCBI Taxonomy" id="1365"/>
    <lineage>
        <taxon>Bacteria</taxon>
        <taxon>Bacillati</taxon>
        <taxon>Bacillota</taxon>
        <taxon>Bacilli</taxon>
        <taxon>Lactobacillales</taxon>
        <taxon>Streptococcaceae</taxon>
        <taxon>Pseudolactococcus</taxon>
    </lineage>
</organism>
<gene>
    <name evidence="14" type="ORF">RU87_GL001329</name>
</gene>
<evidence type="ECO:0000256" key="4">
    <source>
        <dbReference type="ARBA" id="ARBA00022538"/>
    </source>
</evidence>
<dbReference type="GO" id="GO:0005267">
    <property type="term" value="F:potassium channel activity"/>
    <property type="evidence" value="ECO:0007669"/>
    <property type="project" value="UniProtKB-KW"/>
</dbReference>
<sequence>MNKSRLEAFTDAVIAIIMTILVLELARPDSDTWESLAKILPHLGVYFISFIMLAVYWVNHHHLLQSINKINGKVLWINMFFLFVLSLMPFVSNWVSHYLNSFVPELCYVILLTLANLTYYLLTRELLNINKSKVLGTSTIIKNRISLLLNLLSIVLGYFIAPIIMLLMSIFIFSLWIIPDKNVEEMLG</sequence>
<feature type="transmembrane region" description="Helical" evidence="13">
    <location>
        <begin position="9"/>
        <end position="27"/>
    </location>
</feature>
<dbReference type="AlphaFoldDB" id="A0A2A5S062"/>
<evidence type="ECO:0000256" key="5">
    <source>
        <dbReference type="ARBA" id="ARBA00022692"/>
    </source>
</evidence>
<proteinExistence type="inferred from homology"/>
<dbReference type="EMBL" id="JXJX01000006">
    <property type="protein sequence ID" value="PCS06869.1"/>
    <property type="molecule type" value="Genomic_DNA"/>
</dbReference>
<comment type="subcellular location">
    <subcellularLocation>
        <location evidence="1">Membrane</location>
        <topology evidence="1">Multi-pass membrane protein</topology>
    </subcellularLocation>
</comment>
<dbReference type="GO" id="GO:0015252">
    <property type="term" value="F:proton channel activity"/>
    <property type="evidence" value="ECO:0007669"/>
    <property type="project" value="InterPro"/>
</dbReference>
<keyword evidence="9" id="KW-0406">Ion transport</keyword>
<keyword evidence="3" id="KW-0813">Transport</keyword>
<feature type="transmembrane region" description="Helical" evidence="13">
    <location>
        <begin position="147"/>
        <end position="178"/>
    </location>
</feature>
<evidence type="ECO:0000256" key="9">
    <source>
        <dbReference type="ARBA" id="ARBA00023065"/>
    </source>
</evidence>
<feature type="transmembrane region" description="Helical" evidence="13">
    <location>
        <begin position="70"/>
        <end position="90"/>
    </location>
</feature>
<evidence type="ECO:0000256" key="12">
    <source>
        <dbReference type="ARBA" id="ARBA00034430"/>
    </source>
</evidence>
<keyword evidence="15" id="KW-1185">Reference proteome</keyword>
<accession>A0A2A5S062</accession>
<keyword evidence="10 13" id="KW-0472">Membrane</keyword>
<dbReference type="OrthoDB" id="7626281at2"/>
<evidence type="ECO:0000313" key="14">
    <source>
        <dbReference type="EMBL" id="PCS06869.1"/>
    </source>
</evidence>
<dbReference type="GO" id="GO:0016020">
    <property type="term" value="C:membrane"/>
    <property type="evidence" value="ECO:0007669"/>
    <property type="project" value="UniProtKB-SubCell"/>
</dbReference>
<keyword evidence="5 13" id="KW-0812">Transmembrane</keyword>
<evidence type="ECO:0000256" key="11">
    <source>
        <dbReference type="ARBA" id="ARBA00023303"/>
    </source>
</evidence>
<evidence type="ECO:0000313" key="15">
    <source>
        <dbReference type="Proteomes" id="UP000242246"/>
    </source>
</evidence>
<evidence type="ECO:0000256" key="2">
    <source>
        <dbReference type="ARBA" id="ARBA00006920"/>
    </source>
</evidence>
<dbReference type="RefSeq" id="WP_068161617.1">
    <property type="nucleotide sequence ID" value="NZ_JXJX01000006.1"/>
</dbReference>
<keyword evidence="4" id="KW-0633">Potassium transport</keyword>
<dbReference type="Proteomes" id="UP000242246">
    <property type="component" value="Unassembled WGS sequence"/>
</dbReference>
<evidence type="ECO:0000256" key="3">
    <source>
        <dbReference type="ARBA" id="ARBA00022448"/>
    </source>
</evidence>
<evidence type="ECO:0000256" key="13">
    <source>
        <dbReference type="SAM" id="Phobius"/>
    </source>
</evidence>
<keyword evidence="8 13" id="KW-1133">Transmembrane helix</keyword>
<dbReference type="PANTHER" id="PTHR31462:SF5">
    <property type="entry name" value="ENDOSOMAL_LYSOSOMAL PROTON CHANNEL TMEM175"/>
    <property type="match status" value="1"/>
</dbReference>
<keyword evidence="6" id="KW-0631">Potassium channel</keyword>
<evidence type="ECO:0000256" key="10">
    <source>
        <dbReference type="ARBA" id="ARBA00023136"/>
    </source>
</evidence>
<dbReference type="Pfam" id="PF06736">
    <property type="entry name" value="TMEM175"/>
    <property type="match status" value="1"/>
</dbReference>
<evidence type="ECO:0000256" key="8">
    <source>
        <dbReference type="ARBA" id="ARBA00022989"/>
    </source>
</evidence>
<evidence type="ECO:0000256" key="1">
    <source>
        <dbReference type="ARBA" id="ARBA00004141"/>
    </source>
</evidence>
<dbReference type="InterPro" id="IPR010617">
    <property type="entry name" value="TMEM175-like"/>
</dbReference>
<reference evidence="14 15" key="1">
    <citation type="submission" date="2014-12" db="EMBL/GenBank/DDBJ databases">
        <title>Draft genome sequences of 10 type strains of Lactococcus.</title>
        <authorList>
            <person name="Sun Z."/>
            <person name="Zhong Z."/>
            <person name="Liu W."/>
            <person name="Zhang W."/>
            <person name="Zhang H."/>
        </authorList>
    </citation>
    <scope>NUCLEOTIDE SEQUENCE [LARGE SCALE GENOMIC DNA]</scope>
    <source>
        <strain evidence="14 15">DSM 20686</strain>
    </source>
</reference>
<feature type="transmembrane region" description="Helical" evidence="13">
    <location>
        <begin position="39"/>
        <end position="58"/>
    </location>
</feature>
<evidence type="ECO:0008006" key="16">
    <source>
        <dbReference type="Google" id="ProtNLM"/>
    </source>
</evidence>
<evidence type="ECO:0000256" key="7">
    <source>
        <dbReference type="ARBA" id="ARBA00022958"/>
    </source>
</evidence>
<feature type="transmembrane region" description="Helical" evidence="13">
    <location>
        <begin position="102"/>
        <end position="122"/>
    </location>
</feature>
<name>A0A2A5S062_9LACT</name>
<evidence type="ECO:0000256" key="6">
    <source>
        <dbReference type="ARBA" id="ARBA00022826"/>
    </source>
</evidence>
<comment type="catalytic activity">
    <reaction evidence="12">
        <text>K(+)(in) = K(+)(out)</text>
        <dbReference type="Rhea" id="RHEA:29463"/>
        <dbReference type="ChEBI" id="CHEBI:29103"/>
    </reaction>
</comment>
<dbReference type="PANTHER" id="PTHR31462">
    <property type="entry name" value="ENDOSOMAL/LYSOSOMAL POTASSIUM CHANNEL TMEM175"/>
    <property type="match status" value="1"/>
</dbReference>
<protein>
    <recommendedName>
        <fullName evidence="16">Integral membrane protein</fullName>
    </recommendedName>
</protein>
<comment type="similarity">
    <text evidence="2">Belongs to the TMEM175 family.</text>
</comment>
<comment type="caution">
    <text evidence="14">The sequence shown here is derived from an EMBL/GenBank/DDBJ whole genome shotgun (WGS) entry which is preliminary data.</text>
</comment>